<dbReference type="AlphaFoldDB" id="A0A0N5AFB1"/>
<sequence length="103" mass="11588">MTSEQSLKLCRDDCVSIQERTGTSCVFAKITSLDPFEISDGKGQLKFDEAPAGVYEVSEHAYFLIDCSAKPLRCLRVTVVPKELESVAAYQLKLSEDMRQERH</sequence>
<dbReference type="Proteomes" id="UP000046393">
    <property type="component" value="Unplaced"/>
</dbReference>
<reference evidence="2" key="1">
    <citation type="submission" date="2017-02" db="UniProtKB">
        <authorList>
            <consortium name="WormBaseParasite"/>
        </authorList>
    </citation>
    <scope>IDENTIFICATION</scope>
</reference>
<accession>A0A0N5AFB1</accession>
<evidence type="ECO:0000313" key="2">
    <source>
        <dbReference type="WBParaSite" id="SMUV_0000295701-mRNA-1"/>
    </source>
</evidence>
<dbReference type="STRING" id="451379.A0A0N5AFB1"/>
<protein>
    <submittedName>
        <fullName evidence="2">SpaA domain-containing protein</fullName>
    </submittedName>
</protein>
<evidence type="ECO:0000313" key="1">
    <source>
        <dbReference type="Proteomes" id="UP000046393"/>
    </source>
</evidence>
<name>A0A0N5AFB1_9BILA</name>
<proteinExistence type="predicted"/>
<keyword evidence="1" id="KW-1185">Reference proteome</keyword>
<organism evidence="1 2">
    <name type="scientific">Syphacia muris</name>
    <dbReference type="NCBI Taxonomy" id="451379"/>
    <lineage>
        <taxon>Eukaryota</taxon>
        <taxon>Metazoa</taxon>
        <taxon>Ecdysozoa</taxon>
        <taxon>Nematoda</taxon>
        <taxon>Chromadorea</taxon>
        <taxon>Rhabditida</taxon>
        <taxon>Spirurina</taxon>
        <taxon>Oxyuridomorpha</taxon>
        <taxon>Oxyuroidea</taxon>
        <taxon>Oxyuridae</taxon>
        <taxon>Syphacia</taxon>
    </lineage>
</organism>
<dbReference type="WBParaSite" id="SMUV_0000295701-mRNA-1">
    <property type="protein sequence ID" value="SMUV_0000295701-mRNA-1"/>
    <property type="gene ID" value="SMUV_0000295701"/>
</dbReference>